<evidence type="ECO:0000313" key="3">
    <source>
        <dbReference type="Proteomes" id="UP000324748"/>
    </source>
</evidence>
<dbReference type="EMBL" id="VSWC01000080">
    <property type="protein sequence ID" value="KAA1092941.1"/>
    <property type="molecule type" value="Genomic_DNA"/>
</dbReference>
<proteinExistence type="predicted"/>
<accession>A0A5B0NUR4</accession>
<gene>
    <name evidence="2" type="ORF">PGT21_018678</name>
</gene>
<feature type="region of interest" description="Disordered" evidence="1">
    <location>
        <begin position="150"/>
        <end position="176"/>
    </location>
</feature>
<evidence type="ECO:0000256" key="1">
    <source>
        <dbReference type="SAM" id="MobiDB-lite"/>
    </source>
</evidence>
<sequence>MATPKTAKTLTAKTLTAPKPIESLTTPKPAESSNINNNSTPKSPESAPKKGFPGRIPSWLTVQPRRPRRKSSWSARLYSLAEQEDSLLVGGTTSPAQEGILLVDGEDSLLVDEAVQPRRHRRDWSARLYNLVDQEYSLLVESAIRQWPDSLTPSPSDKTEIEGKRRHQRVGRAGAEAENSAIKFGDLFGPLLVLY</sequence>
<feature type="region of interest" description="Disordered" evidence="1">
    <location>
        <begin position="1"/>
        <end position="68"/>
    </location>
</feature>
<feature type="compositionally biased region" description="Low complexity" evidence="1">
    <location>
        <begin position="1"/>
        <end position="20"/>
    </location>
</feature>
<dbReference type="AlphaFoldDB" id="A0A5B0NUR4"/>
<evidence type="ECO:0000313" key="2">
    <source>
        <dbReference type="EMBL" id="KAA1092941.1"/>
    </source>
</evidence>
<comment type="caution">
    <text evidence="2">The sequence shown here is derived from an EMBL/GenBank/DDBJ whole genome shotgun (WGS) entry which is preliminary data.</text>
</comment>
<organism evidence="2 3">
    <name type="scientific">Puccinia graminis f. sp. tritici</name>
    <dbReference type="NCBI Taxonomy" id="56615"/>
    <lineage>
        <taxon>Eukaryota</taxon>
        <taxon>Fungi</taxon>
        <taxon>Dikarya</taxon>
        <taxon>Basidiomycota</taxon>
        <taxon>Pucciniomycotina</taxon>
        <taxon>Pucciniomycetes</taxon>
        <taxon>Pucciniales</taxon>
        <taxon>Pucciniaceae</taxon>
        <taxon>Puccinia</taxon>
    </lineage>
</organism>
<keyword evidence="3" id="KW-1185">Reference proteome</keyword>
<reference evidence="2 3" key="1">
    <citation type="submission" date="2019-05" db="EMBL/GenBank/DDBJ databases">
        <title>Emergence of the Ug99 lineage of the wheat stem rust pathogen through somatic hybridization.</title>
        <authorList>
            <person name="Li F."/>
            <person name="Upadhyaya N.M."/>
            <person name="Sperschneider J."/>
            <person name="Matny O."/>
            <person name="Nguyen-Phuc H."/>
            <person name="Mago R."/>
            <person name="Raley C."/>
            <person name="Miller M.E."/>
            <person name="Silverstein K.A.T."/>
            <person name="Henningsen E."/>
            <person name="Hirsch C.D."/>
            <person name="Visser B."/>
            <person name="Pretorius Z.A."/>
            <person name="Steffenson B.J."/>
            <person name="Schwessinger B."/>
            <person name="Dodds P.N."/>
            <person name="Figueroa M."/>
        </authorList>
    </citation>
    <scope>NUCLEOTIDE SEQUENCE [LARGE SCALE GENOMIC DNA]</scope>
    <source>
        <strain evidence="2">21-0</strain>
    </source>
</reference>
<feature type="compositionally biased region" description="Polar residues" evidence="1">
    <location>
        <begin position="23"/>
        <end position="43"/>
    </location>
</feature>
<name>A0A5B0NUR4_PUCGR</name>
<protein>
    <submittedName>
        <fullName evidence="2">Uncharacterized protein</fullName>
    </submittedName>
</protein>
<dbReference type="Proteomes" id="UP000324748">
    <property type="component" value="Unassembled WGS sequence"/>
</dbReference>